<dbReference type="GO" id="GO:0004222">
    <property type="term" value="F:metalloendopeptidase activity"/>
    <property type="evidence" value="ECO:0007669"/>
    <property type="project" value="InterPro"/>
</dbReference>
<evidence type="ECO:0000313" key="1">
    <source>
        <dbReference type="EMBL" id="ASV31168.1"/>
    </source>
</evidence>
<accession>A0A223V855</accession>
<proteinExistence type="predicted"/>
<dbReference type="GO" id="GO:0031293">
    <property type="term" value="P:membrane protein intracellular domain proteolysis"/>
    <property type="evidence" value="ECO:0007669"/>
    <property type="project" value="TreeGrafter"/>
</dbReference>
<protein>
    <submittedName>
        <fullName evidence="1">Uncharacterized protein</fullName>
    </submittedName>
</protein>
<dbReference type="AlphaFoldDB" id="A0A223V855"/>
<reference evidence="1 2" key="1">
    <citation type="submission" date="2017-08" db="EMBL/GenBank/DDBJ databases">
        <title>The complete genome sequence of Maribacter sp. B1, isolated from deep-sea sediment.</title>
        <authorList>
            <person name="Wu Y.-H."/>
            <person name="Cheng H."/>
            <person name="Xu X.-W."/>
        </authorList>
    </citation>
    <scope>NUCLEOTIDE SEQUENCE [LARGE SCALE GENOMIC DNA]</scope>
    <source>
        <strain evidence="1 2">B1</strain>
    </source>
</reference>
<organism evidence="1 2">
    <name type="scientific">Maribacter cobaltidurans</name>
    <dbReference type="NCBI Taxonomy" id="1178778"/>
    <lineage>
        <taxon>Bacteria</taxon>
        <taxon>Pseudomonadati</taxon>
        <taxon>Bacteroidota</taxon>
        <taxon>Flavobacteriia</taxon>
        <taxon>Flavobacteriales</taxon>
        <taxon>Flavobacteriaceae</taxon>
        <taxon>Maribacter</taxon>
    </lineage>
</organism>
<gene>
    <name evidence="1" type="ORF">CJ263_13625</name>
</gene>
<keyword evidence="2" id="KW-1185">Reference proteome</keyword>
<dbReference type="GO" id="GO:0016020">
    <property type="term" value="C:membrane"/>
    <property type="evidence" value="ECO:0007669"/>
    <property type="project" value="InterPro"/>
</dbReference>
<name>A0A223V855_9FLAO</name>
<dbReference type="EMBL" id="CP022957">
    <property type="protein sequence ID" value="ASV31168.1"/>
    <property type="molecule type" value="Genomic_DNA"/>
</dbReference>
<dbReference type="PANTHER" id="PTHR13325:SF3">
    <property type="entry name" value="MEMBRANE-BOUND TRANSCRIPTION FACTOR SITE-2 PROTEASE"/>
    <property type="match status" value="1"/>
</dbReference>
<sequence>MDVKSKIPVLSPNIEILPFDKNEFIIKQTEYGHRINVNKDTLDIIKLVDGKRNLQKINELYGIHKGVSANLLDNLLFGTLATYGIIESANVEIKKIGKPSYLKLSFTLLKNKTILPIVRLMSPLFSDKLFYFLLAIFSLVVFGTLIAHFNSIKIGLENLNFGQWALYILFAGTVLFFHEMGHAAACHRFGAKFGDIGFGFYLLSPVMFADVSDIWKLKPNKRIIVNLSGIYIELLIASILVLFFFITRTNNYLVYSSAISLSLLANLNPFLRYDGYWVLSDMIGVPNLRMASNKILKKVFQNETSIRHLRGKDFFLVFYALTSQILILIVLGGILLYDSNGIIKFPENVFTYLSEVFSGRSRPKFSDLYRFILPIIFYVTVFSFLFSYIKERQKK</sequence>
<dbReference type="KEGG" id="marb:CJ263_13625"/>
<dbReference type="GO" id="GO:0005737">
    <property type="term" value="C:cytoplasm"/>
    <property type="evidence" value="ECO:0007669"/>
    <property type="project" value="TreeGrafter"/>
</dbReference>
<evidence type="ECO:0000313" key="2">
    <source>
        <dbReference type="Proteomes" id="UP000215244"/>
    </source>
</evidence>
<dbReference type="PANTHER" id="PTHR13325">
    <property type="entry name" value="PROTEASE M50 MEMBRANE-BOUND TRANSCRIPTION FACTOR SITE 2 PROTEASE"/>
    <property type="match status" value="1"/>
</dbReference>
<dbReference type="Proteomes" id="UP000215244">
    <property type="component" value="Chromosome"/>
</dbReference>
<dbReference type="InterPro" id="IPR001193">
    <property type="entry name" value="MBTPS2"/>
</dbReference>